<dbReference type="GO" id="GO:0051453">
    <property type="term" value="P:regulation of intracellular pH"/>
    <property type="evidence" value="ECO:0007669"/>
    <property type="project" value="TreeGrafter"/>
</dbReference>
<feature type="transmembrane region" description="Helical" evidence="13">
    <location>
        <begin position="118"/>
        <end position="138"/>
    </location>
</feature>
<accession>A0AAF5DHJ2</accession>
<evidence type="ECO:0000256" key="12">
    <source>
        <dbReference type="SAM" id="MobiDB-lite"/>
    </source>
</evidence>
<reference evidence="16" key="1">
    <citation type="submission" date="2024-02" db="UniProtKB">
        <authorList>
            <consortium name="WormBaseParasite"/>
        </authorList>
    </citation>
    <scope>IDENTIFICATION</scope>
</reference>
<evidence type="ECO:0000256" key="5">
    <source>
        <dbReference type="ARBA" id="ARBA00022989"/>
    </source>
</evidence>
<organism evidence="15 16">
    <name type="scientific">Strongyloides stercoralis</name>
    <name type="common">Threadworm</name>
    <dbReference type="NCBI Taxonomy" id="6248"/>
    <lineage>
        <taxon>Eukaryota</taxon>
        <taxon>Metazoa</taxon>
        <taxon>Ecdysozoa</taxon>
        <taxon>Nematoda</taxon>
        <taxon>Chromadorea</taxon>
        <taxon>Rhabditida</taxon>
        <taxon>Tylenchina</taxon>
        <taxon>Panagrolaimomorpha</taxon>
        <taxon>Strongyloidoidea</taxon>
        <taxon>Strongyloididae</taxon>
        <taxon>Strongyloides</taxon>
    </lineage>
</organism>
<evidence type="ECO:0000256" key="11">
    <source>
        <dbReference type="RuleBase" id="RU003722"/>
    </source>
</evidence>
<evidence type="ECO:0000256" key="7">
    <source>
        <dbReference type="ARBA" id="ARBA00023053"/>
    </source>
</evidence>
<keyword evidence="6" id="KW-0333">Golgi apparatus</keyword>
<dbReference type="Gene3D" id="6.10.140.1330">
    <property type="match status" value="1"/>
</dbReference>
<feature type="transmembrane region" description="Helical" evidence="13">
    <location>
        <begin position="410"/>
        <end position="429"/>
    </location>
</feature>
<dbReference type="NCBIfam" id="TIGR00840">
    <property type="entry name" value="b_cpa1"/>
    <property type="match status" value="1"/>
</dbReference>
<dbReference type="PANTHER" id="PTHR10110">
    <property type="entry name" value="SODIUM/HYDROGEN EXCHANGER"/>
    <property type="match status" value="1"/>
</dbReference>
<dbReference type="WBParaSite" id="TCONS_00012231.p1">
    <property type="protein sequence ID" value="TCONS_00012231.p1"/>
    <property type="gene ID" value="XLOC_007742"/>
</dbReference>
<dbReference type="InterPro" id="IPR004709">
    <property type="entry name" value="NaH_exchanger"/>
</dbReference>
<dbReference type="InterPro" id="IPR018422">
    <property type="entry name" value="Cation/H_exchanger_CPA1"/>
</dbReference>
<dbReference type="GO" id="GO:0000139">
    <property type="term" value="C:Golgi membrane"/>
    <property type="evidence" value="ECO:0007669"/>
    <property type="project" value="UniProtKB-SubCell"/>
</dbReference>
<evidence type="ECO:0000256" key="6">
    <source>
        <dbReference type="ARBA" id="ARBA00023034"/>
    </source>
</evidence>
<dbReference type="AlphaFoldDB" id="A0AAF5DHJ2"/>
<keyword evidence="5 13" id="KW-1133">Transmembrane helix</keyword>
<evidence type="ECO:0000256" key="9">
    <source>
        <dbReference type="ARBA" id="ARBA00023136"/>
    </source>
</evidence>
<protein>
    <recommendedName>
        <fullName evidence="11">Sodium/hydrogen exchanger</fullName>
    </recommendedName>
</protein>
<comment type="similarity">
    <text evidence="11">Belongs to the monovalent cation:proton antiporter 1 (CPA1) transporter (TC 2.A.36) family.</text>
</comment>
<keyword evidence="15" id="KW-1185">Reference proteome</keyword>
<dbReference type="GO" id="GO:0015385">
    <property type="term" value="F:sodium:proton antiporter activity"/>
    <property type="evidence" value="ECO:0007669"/>
    <property type="project" value="InterPro"/>
</dbReference>
<feature type="compositionally biased region" description="Basic residues" evidence="12">
    <location>
        <begin position="548"/>
        <end position="570"/>
    </location>
</feature>
<evidence type="ECO:0000256" key="1">
    <source>
        <dbReference type="ARBA" id="ARBA00004653"/>
    </source>
</evidence>
<feature type="transmembrane region" description="Helical" evidence="13">
    <location>
        <begin position="318"/>
        <end position="340"/>
    </location>
</feature>
<feature type="transmembrane region" description="Helical" evidence="13">
    <location>
        <begin position="242"/>
        <end position="266"/>
    </location>
</feature>
<dbReference type="PRINTS" id="PR01084">
    <property type="entry name" value="NAHEXCHNGR"/>
</dbReference>
<evidence type="ECO:0000256" key="13">
    <source>
        <dbReference type="SAM" id="Phobius"/>
    </source>
</evidence>
<dbReference type="Pfam" id="PF00999">
    <property type="entry name" value="Na_H_Exchanger"/>
    <property type="match status" value="1"/>
</dbReference>
<feature type="compositionally biased region" description="Polar residues" evidence="12">
    <location>
        <begin position="576"/>
        <end position="586"/>
    </location>
</feature>
<evidence type="ECO:0000313" key="15">
    <source>
        <dbReference type="Proteomes" id="UP000035681"/>
    </source>
</evidence>
<feature type="transmembrane region" description="Helical" evidence="13">
    <location>
        <begin position="470"/>
        <end position="489"/>
    </location>
</feature>
<keyword evidence="2 11" id="KW-0813">Transport</keyword>
<keyword evidence="3 11" id="KW-0050">Antiport</keyword>
<keyword evidence="4 11" id="KW-0812">Transmembrane</keyword>
<evidence type="ECO:0000256" key="4">
    <source>
        <dbReference type="ARBA" id="ARBA00022692"/>
    </source>
</evidence>
<keyword evidence="9 13" id="KW-0472">Membrane</keyword>
<sequence>MRTLIHYFPNVNNNDICIGEKIYLNILYIDMSKCMNYLLCFKWIVILSIIIFIGKISLAEEKGIKKEDDSKKNVLDAIVNVEENVKNGNITMSNLTKSDSVVKSEVINNEAMERRDSLLIFFILSIIAAATLLVHILIVTECRFIPESLCVVLLGAFVGLCLSFSKYDWSEVESFNPNFFFLVLLPPIIFESGYNLHKGNFFANILPILTYAIFGTAISALVMGISLWFLGKVYLSYNLTAVEAFAFSSMISAVDPVATLAIFQALKVDVQLYMLVFGESMLNDAVSIALTSTTLEMSGSEFADYSIFGILWYAVTRFFYMFLVSAFLGFLIGLFSALLFKHVDLRRTPSLEFALLLIFSYLPYGLAEALSLSGIISILFSSITMSQYTHYNISPISELTLQQTFRTISFVSETCTFVYLGMALFTFHLEFRPMFIFWSLILLFASRACNIFPLSYLLNKFRKPKISLRSQIIMWFSSMRGAVAFALALHMDLESNETKRVILTNTLFLILFTITFLGGTALPMINFLNNYLPSDSGYTSMKENSGRLLKKRRSRKERNSRSGGSKKRKSSPVILSKTQEMTNFDNNPDYFTEQEEGDLFKRRGRGNIFSHFNNNIMKKLFVRKFTLQEKIENKEKFRNLASEAMKSLAEGSEESEDSGGSRCLFNSDEGLHGSQSSLQQQQHIIPNITIFNVVFLKFRKVGWKYTFCIEFFKKFHLMKV</sequence>
<comment type="subcellular location">
    <subcellularLocation>
        <location evidence="1">Golgi apparatus membrane</location>
        <topology evidence="1">Multi-pass membrane protein</topology>
    </subcellularLocation>
</comment>
<keyword evidence="8 11" id="KW-0406">Ion transport</keyword>
<name>A0AAF5DHJ2_STRER</name>
<dbReference type="GO" id="GO:0015386">
    <property type="term" value="F:potassium:proton antiporter activity"/>
    <property type="evidence" value="ECO:0007669"/>
    <property type="project" value="TreeGrafter"/>
</dbReference>
<dbReference type="PANTHER" id="PTHR10110:SF191">
    <property type="entry name" value="SODIUM_HYDROGEN EXCHANGER 8"/>
    <property type="match status" value="1"/>
</dbReference>
<feature type="region of interest" description="Disordered" evidence="12">
    <location>
        <begin position="542"/>
        <end position="589"/>
    </location>
</feature>
<dbReference type="Proteomes" id="UP000035681">
    <property type="component" value="Unplaced"/>
</dbReference>
<evidence type="ECO:0000313" key="16">
    <source>
        <dbReference type="WBParaSite" id="TCONS_00012231.p1"/>
    </source>
</evidence>
<feature type="transmembrane region" description="Helical" evidence="13">
    <location>
        <begin position="177"/>
        <end position="196"/>
    </location>
</feature>
<evidence type="ECO:0000259" key="14">
    <source>
        <dbReference type="Pfam" id="PF00999"/>
    </source>
</evidence>
<proteinExistence type="inferred from homology"/>
<evidence type="ECO:0000256" key="2">
    <source>
        <dbReference type="ARBA" id="ARBA00022448"/>
    </source>
</evidence>
<feature type="transmembrane region" description="Helical" evidence="13">
    <location>
        <begin position="35"/>
        <end position="56"/>
    </location>
</feature>
<feature type="transmembrane region" description="Helical" evidence="13">
    <location>
        <begin position="435"/>
        <end position="458"/>
    </location>
</feature>
<evidence type="ECO:0000256" key="10">
    <source>
        <dbReference type="ARBA" id="ARBA00023201"/>
    </source>
</evidence>
<feature type="domain" description="Cation/H+ exchanger transmembrane" evidence="14">
    <location>
        <begin position="131"/>
        <end position="523"/>
    </location>
</feature>
<feature type="transmembrane region" description="Helical" evidence="13">
    <location>
        <begin position="208"/>
        <end position="230"/>
    </location>
</feature>
<keyword evidence="10 11" id="KW-0739">Sodium transport</keyword>
<feature type="transmembrane region" description="Helical" evidence="13">
    <location>
        <begin position="347"/>
        <end position="364"/>
    </location>
</feature>
<feature type="transmembrane region" description="Helical" evidence="13">
    <location>
        <begin position="144"/>
        <end position="165"/>
    </location>
</feature>
<feature type="transmembrane region" description="Helical" evidence="13">
    <location>
        <begin position="501"/>
        <end position="522"/>
    </location>
</feature>
<evidence type="ECO:0000256" key="8">
    <source>
        <dbReference type="ARBA" id="ARBA00023065"/>
    </source>
</evidence>
<dbReference type="InterPro" id="IPR006153">
    <property type="entry name" value="Cation/H_exchanger_TM"/>
</dbReference>
<keyword evidence="7" id="KW-0915">Sodium</keyword>
<evidence type="ECO:0000256" key="3">
    <source>
        <dbReference type="ARBA" id="ARBA00022449"/>
    </source>
</evidence>